<dbReference type="GO" id="GO:0005829">
    <property type="term" value="C:cytosol"/>
    <property type="evidence" value="ECO:0007669"/>
    <property type="project" value="UniProtKB-ARBA"/>
</dbReference>
<evidence type="ECO:0000256" key="3">
    <source>
        <dbReference type="ARBA" id="ARBA00009479"/>
    </source>
</evidence>
<dbReference type="PROSITE" id="PS01275">
    <property type="entry name" value="EFP"/>
    <property type="match status" value="1"/>
</dbReference>
<dbReference type="FunFam" id="2.30.30.30:FF:000003">
    <property type="entry name" value="Elongation factor P"/>
    <property type="match status" value="1"/>
</dbReference>
<evidence type="ECO:0000256" key="8">
    <source>
        <dbReference type="HAMAP-Rule" id="MF_00141"/>
    </source>
</evidence>
<comment type="pathway">
    <text evidence="2 8">Protein biosynthesis; polypeptide chain elongation.</text>
</comment>
<dbReference type="Gene3D" id="2.30.30.30">
    <property type="match status" value="1"/>
</dbReference>
<evidence type="ECO:0000256" key="1">
    <source>
        <dbReference type="ARBA" id="ARBA00004496"/>
    </source>
</evidence>
<comment type="similarity">
    <text evidence="3 8 10">Belongs to the elongation factor P family.</text>
</comment>
<reference evidence="13" key="2">
    <citation type="journal article" date="2021" name="PeerJ">
        <title>Extensive microbial diversity within the chicken gut microbiome revealed by metagenomics and culture.</title>
        <authorList>
            <person name="Gilroy R."/>
            <person name="Ravi A."/>
            <person name="Getino M."/>
            <person name="Pursley I."/>
            <person name="Horton D.L."/>
            <person name="Alikhan N.F."/>
            <person name="Baker D."/>
            <person name="Gharbi K."/>
            <person name="Hall N."/>
            <person name="Watson M."/>
            <person name="Adriaenssens E.M."/>
            <person name="Foster-Nyarko E."/>
            <person name="Jarju S."/>
            <person name="Secka A."/>
            <person name="Antonio M."/>
            <person name="Oren A."/>
            <person name="Chaudhuri R.R."/>
            <person name="La Ragione R."/>
            <person name="Hildebrand F."/>
            <person name="Pallen M.J."/>
        </authorList>
    </citation>
    <scope>NUCLEOTIDE SEQUENCE</scope>
    <source>
        <strain evidence="13">9366</strain>
    </source>
</reference>
<dbReference type="InterPro" id="IPR001059">
    <property type="entry name" value="Transl_elong_P/YeiP_cen"/>
</dbReference>
<dbReference type="Pfam" id="PF08207">
    <property type="entry name" value="EFP_N"/>
    <property type="match status" value="1"/>
</dbReference>
<dbReference type="InterPro" id="IPR020599">
    <property type="entry name" value="Transl_elong_fac_P/YeiP"/>
</dbReference>
<dbReference type="SUPFAM" id="SSF50104">
    <property type="entry name" value="Translation proteins SH3-like domain"/>
    <property type="match status" value="1"/>
</dbReference>
<keyword evidence="5 8" id="KW-0251">Elongation factor</keyword>
<comment type="function">
    <text evidence="7 8">Involved in peptide bond synthesis. Stimulates efficient translation and peptide-bond synthesis on native or reconstituted 70S ribosomes in vitro. Probably functions indirectly by altering the affinity of the ribosome for aminoacyl-tRNA, thus increasing their reactivity as acceptors for peptidyl transferase.</text>
</comment>
<reference evidence="13" key="1">
    <citation type="submission" date="2020-10" db="EMBL/GenBank/DDBJ databases">
        <authorList>
            <person name="Gilroy R."/>
        </authorList>
    </citation>
    <scope>NUCLEOTIDE SEQUENCE</scope>
    <source>
        <strain evidence="13">9366</strain>
    </source>
</reference>
<comment type="subcellular location">
    <subcellularLocation>
        <location evidence="1 8">Cytoplasm</location>
    </subcellularLocation>
</comment>
<dbReference type="Pfam" id="PF01132">
    <property type="entry name" value="EFP"/>
    <property type="match status" value="1"/>
</dbReference>
<dbReference type="PIRSF" id="PIRSF005901">
    <property type="entry name" value="EF-P"/>
    <property type="match status" value="1"/>
</dbReference>
<dbReference type="GO" id="GO:0043043">
    <property type="term" value="P:peptide biosynthetic process"/>
    <property type="evidence" value="ECO:0007669"/>
    <property type="project" value="InterPro"/>
</dbReference>
<dbReference type="SMART" id="SM01185">
    <property type="entry name" value="EFP"/>
    <property type="match status" value="1"/>
</dbReference>
<dbReference type="InterPro" id="IPR013852">
    <property type="entry name" value="Transl_elong_P/YeiP_CS"/>
</dbReference>
<dbReference type="InterPro" id="IPR015365">
    <property type="entry name" value="Elong-fact-P_C"/>
</dbReference>
<accession>A0A9D1ML49</accession>
<dbReference type="InterPro" id="IPR011768">
    <property type="entry name" value="Transl_elongation_fac_P"/>
</dbReference>
<dbReference type="NCBIfam" id="NF001810">
    <property type="entry name" value="PRK00529.1"/>
    <property type="match status" value="1"/>
</dbReference>
<feature type="domain" description="Elongation factor P C-terminal" evidence="11">
    <location>
        <begin position="132"/>
        <end position="187"/>
    </location>
</feature>
<evidence type="ECO:0000259" key="11">
    <source>
        <dbReference type="SMART" id="SM00841"/>
    </source>
</evidence>
<dbReference type="NCBIfam" id="TIGR00038">
    <property type="entry name" value="efp"/>
    <property type="match status" value="1"/>
</dbReference>
<evidence type="ECO:0000256" key="2">
    <source>
        <dbReference type="ARBA" id="ARBA00004815"/>
    </source>
</evidence>
<dbReference type="InterPro" id="IPR014722">
    <property type="entry name" value="Rib_uL2_dom2"/>
</dbReference>
<organism evidence="13 14">
    <name type="scientific">Candidatus Caccalectryoclostridium excrementigallinarum</name>
    <dbReference type="NCBI Taxonomy" id="2840710"/>
    <lineage>
        <taxon>Bacteria</taxon>
        <taxon>Bacillati</taxon>
        <taxon>Bacillota</taxon>
        <taxon>Clostridia</taxon>
        <taxon>Christensenellales</taxon>
        <taxon>Christensenellaceae</taxon>
        <taxon>Christensenellaceae incertae sedis</taxon>
        <taxon>Candidatus Caccalectryoclostridium</taxon>
    </lineage>
</organism>
<evidence type="ECO:0000256" key="9">
    <source>
        <dbReference type="NCBIfam" id="TIGR00038"/>
    </source>
</evidence>
<dbReference type="CDD" id="cd04470">
    <property type="entry name" value="S1_EF-P_repeat_1"/>
    <property type="match status" value="1"/>
</dbReference>
<dbReference type="FunFam" id="2.40.50.140:FF:000004">
    <property type="entry name" value="Elongation factor P"/>
    <property type="match status" value="1"/>
</dbReference>
<evidence type="ECO:0000259" key="12">
    <source>
        <dbReference type="SMART" id="SM01185"/>
    </source>
</evidence>
<name>A0A9D1ML49_9FIRM</name>
<dbReference type="PANTHER" id="PTHR30053:SF12">
    <property type="entry name" value="ELONGATION FACTOR P (EF-P) FAMILY PROTEIN"/>
    <property type="match status" value="1"/>
</dbReference>
<dbReference type="GO" id="GO:0003746">
    <property type="term" value="F:translation elongation factor activity"/>
    <property type="evidence" value="ECO:0007669"/>
    <property type="project" value="UniProtKB-UniRule"/>
</dbReference>
<dbReference type="Proteomes" id="UP000824145">
    <property type="component" value="Unassembled WGS sequence"/>
</dbReference>
<evidence type="ECO:0000256" key="5">
    <source>
        <dbReference type="ARBA" id="ARBA00022768"/>
    </source>
</evidence>
<dbReference type="Pfam" id="PF09285">
    <property type="entry name" value="Elong-fact-P_C"/>
    <property type="match status" value="1"/>
</dbReference>
<sequence>MADFVMAGDFRNGVTFEMDGKVYTIVDFLHVKPGKGAAFVRTKLRNVISGGVIEKTFNPTDKFPTAHIQRKPYTYSYSDGDLYYFMDPETFDMVPLNGDVCADALKFVPENGEVTINFYNGSPFSVEPPNFVELLITHCEPGVKGNTATGASKPATLETGFTLNVPLFVNEGDTIRVDTRTGSYMSRV</sequence>
<dbReference type="InterPro" id="IPR008991">
    <property type="entry name" value="Translation_prot_SH3-like_sf"/>
</dbReference>
<dbReference type="CDD" id="cd05794">
    <property type="entry name" value="S1_EF-P_repeat_2"/>
    <property type="match status" value="1"/>
</dbReference>
<evidence type="ECO:0000256" key="10">
    <source>
        <dbReference type="RuleBase" id="RU004389"/>
    </source>
</evidence>
<evidence type="ECO:0000256" key="7">
    <source>
        <dbReference type="ARBA" id="ARBA00025469"/>
    </source>
</evidence>
<dbReference type="PANTHER" id="PTHR30053">
    <property type="entry name" value="ELONGATION FACTOR P"/>
    <property type="match status" value="1"/>
</dbReference>
<evidence type="ECO:0000256" key="6">
    <source>
        <dbReference type="ARBA" id="ARBA00022917"/>
    </source>
</evidence>
<evidence type="ECO:0000256" key="4">
    <source>
        <dbReference type="ARBA" id="ARBA00022490"/>
    </source>
</evidence>
<protein>
    <recommendedName>
        <fullName evidence="8 9">Elongation factor P</fullName>
        <shortName evidence="8">EF-P</shortName>
    </recommendedName>
</protein>
<evidence type="ECO:0000313" key="13">
    <source>
        <dbReference type="EMBL" id="HIU62161.1"/>
    </source>
</evidence>
<dbReference type="Gene3D" id="2.40.50.140">
    <property type="entry name" value="Nucleic acid-binding proteins"/>
    <property type="match status" value="2"/>
</dbReference>
<evidence type="ECO:0000313" key="14">
    <source>
        <dbReference type="Proteomes" id="UP000824145"/>
    </source>
</evidence>
<gene>
    <name evidence="8 13" type="primary">efp</name>
    <name evidence="13" type="ORF">IAB07_00135</name>
</gene>
<dbReference type="EMBL" id="DVNJ01000001">
    <property type="protein sequence ID" value="HIU62161.1"/>
    <property type="molecule type" value="Genomic_DNA"/>
</dbReference>
<keyword evidence="6 8" id="KW-0648">Protein biosynthesis</keyword>
<comment type="caution">
    <text evidence="13">The sequence shown here is derived from an EMBL/GenBank/DDBJ whole genome shotgun (WGS) entry which is preliminary data.</text>
</comment>
<dbReference type="InterPro" id="IPR013185">
    <property type="entry name" value="Transl_elong_KOW-like"/>
</dbReference>
<dbReference type="FunFam" id="2.40.50.140:FF:000009">
    <property type="entry name" value="Elongation factor P"/>
    <property type="match status" value="1"/>
</dbReference>
<feature type="domain" description="Translation elongation factor P/YeiP central" evidence="12">
    <location>
        <begin position="70"/>
        <end position="124"/>
    </location>
</feature>
<dbReference type="SUPFAM" id="SSF50249">
    <property type="entry name" value="Nucleic acid-binding proteins"/>
    <property type="match status" value="2"/>
</dbReference>
<proteinExistence type="inferred from homology"/>
<dbReference type="InterPro" id="IPR012340">
    <property type="entry name" value="NA-bd_OB-fold"/>
</dbReference>
<dbReference type="SMART" id="SM00841">
    <property type="entry name" value="Elong-fact-P_C"/>
    <property type="match status" value="1"/>
</dbReference>
<keyword evidence="4 8" id="KW-0963">Cytoplasm</keyword>
<dbReference type="HAMAP" id="MF_00141">
    <property type="entry name" value="EF_P"/>
    <property type="match status" value="1"/>
</dbReference>
<dbReference type="AlphaFoldDB" id="A0A9D1ML49"/>